<reference evidence="1 2" key="1">
    <citation type="submission" date="2019-09" db="EMBL/GenBank/DDBJ databases">
        <authorList>
            <person name="Kritzky A."/>
            <person name="Schelkanova E.Y."/>
            <person name="Alkhova Z.V."/>
            <person name="Smirnova N.I."/>
        </authorList>
    </citation>
    <scope>NUCLEOTIDE SEQUENCE [LARGE SCALE GENOMIC DNA]</scope>
    <source>
        <strain evidence="1 2">M1526</strain>
    </source>
</reference>
<dbReference type="EMBL" id="VUAA01000007">
    <property type="protein sequence ID" value="KAA1255174.1"/>
    <property type="molecule type" value="Genomic_DNA"/>
</dbReference>
<sequence>MANMLSKENDSSCLYKRYSIHSGDGGMVAHGRKDFKEQVDILIWFESGTNEGYYIKDNVDDQIAYIIEDRELVKVSINSRKFIEHTSKYVVEYIESLPTPEKTSFEIGVEAYQKGILFDGNPFPVGGLEASDWSFGWHTEQDFELQIKSALPLKA</sequence>
<protein>
    <submittedName>
        <fullName evidence="1">Uncharacterized protein</fullName>
    </submittedName>
</protein>
<dbReference type="AlphaFoldDB" id="A0A5Q6PK01"/>
<name>A0A5Q6PK01_VIBCL</name>
<comment type="caution">
    <text evidence="1">The sequence shown here is derived from an EMBL/GenBank/DDBJ whole genome shotgun (WGS) entry which is preliminary data.</text>
</comment>
<accession>A0A5Q6PK01</accession>
<organism evidence="1 2">
    <name type="scientific">Vibrio cholerae</name>
    <dbReference type="NCBI Taxonomy" id="666"/>
    <lineage>
        <taxon>Bacteria</taxon>
        <taxon>Pseudomonadati</taxon>
        <taxon>Pseudomonadota</taxon>
        <taxon>Gammaproteobacteria</taxon>
        <taxon>Vibrionales</taxon>
        <taxon>Vibrionaceae</taxon>
        <taxon>Vibrio</taxon>
    </lineage>
</organism>
<proteinExistence type="predicted"/>
<evidence type="ECO:0000313" key="2">
    <source>
        <dbReference type="Proteomes" id="UP000323225"/>
    </source>
</evidence>
<evidence type="ECO:0000313" key="1">
    <source>
        <dbReference type="EMBL" id="KAA1255174.1"/>
    </source>
</evidence>
<gene>
    <name evidence="1" type="ORF">F0M16_08125</name>
</gene>
<dbReference type="Proteomes" id="UP000323225">
    <property type="component" value="Unassembled WGS sequence"/>
</dbReference>